<dbReference type="InterPro" id="IPR029057">
    <property type="entry name" value="PRTase-like"/>
</dbReference>
<name>A0A7K0D2L0_9NOCA</name>
<dbReference type="EMBL" id="WEGK01000005">
    <property type="protein sequence ID" value="MQY19949.1"/>
    <property type="molecule type" value="Genomic_DNA"/>
</dbReference>
<dbReference type="Proteomes" id="UP000438448">
    <property type="component" value="Unassembled WGS sequence"/>
</dbReference>
<dbReference type="Gene3D" id="3.40.50.2020">
    <property type="match status" value="1"/>
</dbReference>
<dbReference type="OrthoDB" id="9810066at2"/>
<dbReference type="Gene3D" id="3.30.1310.20">
    <property type="entry name" value="PRTase-like"/>
    <property type="match status" value="1"/>
</dbReference>
<dbReference type="GO" id="GO:0016740">
    <property type="term" value="F:transferase activity"/>
    <property type="evidence" value="ECO:0007669"/>
    <property type="project" value="UniProtKB-KW"/>
</dbReference>
<organism evidence="2 3">
    <name type="scientific">Nocardia macrotermitis</name>
    <dbReference type="NCBI Taxonomy" id="2585198"/>
    <lineage>
        <taxon>Bacteria</taxon>
        <taxon>Bacillati</taxon>
        <taxon>Actinomycetota</taxon>
        <taxon>Actinomycetes</taxon>
        <taxon>Mycobacteriales</taxon>
        <taxon>Nocardiaceae</taxon>
        <taxon>Nocardia</taxon>
    </lineage>
</organism>
<accession>A0A7K0D2L0</accession>
<keyword evidence="3" id="KW-1185">Reference proteome</keyword>
<comment type="caution">
    <text evidence="2">The sequence shown here is derived from an EMBL/GenBank/DDBJ whole genome shotgun (WGS) entry which is preliminary data.</text>
</comment>
<gene>
    <name evidence="2" type="ORF">NRB20_30440</name>
</gene>
<feature type="region of interest" description="Disordered" evidence="1">
    <location>
        <begin position="209"/>
        <end position="232"/>
    </location>
</feature>
<dbReference type="CDD" id="cd06223">
    <property type="entry name" value="PRTases_typeI"/>
    <property type="match status" value="1"/>
</dbReference>
<dbReference type="RefSeq" id="WP_153410670.1">
    <property type="nucleotide sequence ID" value="NZ_WEGK01000005.1"/>
</dbReference>
<reference evidence="2 3" key="1">
    <citation type="submission" date="2019-10" db="EMBL/GenBank/DDBJ databases">
        <title>Nocardia macrotermitis sp. nov. and Nocardia aurantia sp. nov., isolated from the gut of fungus growing-termite Macrotermes natalensis.</title>
        <authorList>
            <person name="Benndorf R."/>
            <person name="Schwitalla J."/>
            <person name="Martin K."/>
            <person name="De Beer W."/>
            <person name="Kaster A.-K."/>
            <person name="Vollmers J."/>
            <person name="Poulsen M."/>
            <person name="Beemelmanns C."/>
        </authorList>
    </citation>
    <scope>NUCLEOTIDE SEQUENCE [LARGE SCALE GENOMIC DNA]</scope>
    <source>
        <strain evidence="2 3">RB20</strain>
    </source>
</reference>
<evidence type="ECO:0000256" key="1">
    <source>
        <dbReference type="SAM" id="MobiDB-lite"/>
    </source>
</evidence>
<keyword evidence="2" id="KW-0808">Transferase</keyword>
<proteinExistence type="predicted"/>
<dbReference type="AlphaFoldDB" id="A0A7K0D2L0"/>
<sequence>MIYPDRIAAGRSLGGSLMHLRAADPLVLGLPRGGVPVAAGVCAVIGGRIDILLVRKLGVPWQPELAMGAIGEGGARVVNEDVIRQTGVTPAELAAVEDHERTELARRQQVLRGGAPRVPLTDRCVVIVDDGMATGATVAVACQVAEICAPRRLTVAVPVSSVEALRRVDALADELVCPLVPRVLGGVGGAYRDFHQLSDDEVVELLRTSAAPGGSPGGGLGDDPFGRGEHRA</sequence>
<evidence type="ECO:0000313" key="2">
    <source>
        <dbReference type="EMBL" id="MQY19949.1"/>
    </source>
</evidence>
<dbReference type="InterPro" id="IPR000836">
    <property type="entry name" value="PRTase_dom"/>
</dbReference>
<protein>
    <submittedName>
        <fullName evidence="2">Putative phosphoribosyl transferase</fullName>
    </submittedName>
</protein>
<evidence type="ECO:0000313" key="3">
    <source>
        <dbReference type="Proteomes" id="UP000438448"/>
    </source>
</evidence>
<dbReference type="SUPFAM" id="SSF53271">
    <property type="entry name" value="PRTase-like"/>
    <property type="match status" value="1"/>
</dbReference>